<dbReference type="Gene3D" id="1.20.5.1930">
    <property type="match status" value="1"/>
</dbReference>
<keyword evidence="12" id="KW-1133">Transmembrane helix</keyword>
<keyword evidence="4" id="KW-0597">Phosphoprotein</keyword>
<feature type="domain" description="HAMP" evidence="14">
    <location>
        <begin position="81"/>
        <end position="134"/>
    </location>
</feature>
<evidence type="ECO:0000256" key="12">
    <source>
        <dbReference type="SAM" id="Phobius"/>
    </source>
</evidence>
<dbReference type="PANTHER" id="PTHR24421:SF10">
    <property type="entry name" value="NITRATE_NITRITE SENSOR PROTEIN NARQ"/>
    <property type="match status" value="1"/>
</dbReference>
<name>A0ABQ6G3Y7_9CHLR</name>
<evidence type="ECO:0000256" key="10">
    <source>
        <dbReference type="SAM" id="Coils"/>
    </source>
</evidence>
<dbReference type="InterPro" id="IPR050482">
    <property type="entry name" value="Sensor_HK_TwoCompSys"/>
</dbReference>
<evidence type="ECO:0000256" key="8">
    <source>
        <dbReference type="ARBA" id="ARBA00022840"/>
    </source>
</evidence>
<keyword evidence="16" id="KW-1185">Reference proteome</keyword>
<dbReference type="SUPFAM" id="SSF158472">
    <property type="entry name" value="HAMP domain-like"/>
    <property type="match status" value="1"/>
</dbReference>
<evidence type="ECO:0000256" key="4">
    <source>
        <dbReference type="ARBA" id="ARBA00022553"/>
    </source>
</evidence>
<dbReference type="InterPro" id="IPR003594">
    <property type="entry name" value="HATPase_dom"/>
</dbReference>
<feature type="region of interest" description="Disordered" evidence="11">
    <location>
        <begin position="353"/>
        <end position="373"/>
    </location>
</feature>
<evidence type="ECO:0000259" key="14">
    <source>
        <dbReference type="PROSITE" id="PS50885"/>
    </source>
</evidence>
<dbReference type="SUPFAM" id="SSF55874">
    <property type="entry name" value="ATPase domain of HSP90 chaperone/DNA topoisomerase II/histidine kinase"/>
    <property type="match status" value="1"/>
</dbReference>
<evidence type="ECO:0000259" key="13">
    <source>
        <dbReference type="PROSITE" id="PS50109"/>
    </source>
</evidence>
<keyword evidence="5" id="KW-0808">Transferase</keyword>
<dbReference type="PANTHER" id="PTHR24421">
    <property type="entry name" value="NITRATE/NITRITE SENSOR PROTEIN NARX-RELATED"/>
    <property type="match status" value="1"/>
</dbReference>
<evidence type="ECO:0000313" key="16">
    <source>
        <dbReference type="Proteomes" id="UP001344906"/>
    </source>
</evidence>
<feature type="coiled-coil region" evidence="10">
    <location>
        <begin position="115"/>
        <end position="149"/>
    </location>
</feature>
<evidence type="ECO:0000256" key="11">
    <source>
        <dbReference type="SAM" id="MobiDB-lite"/>
    </source>
</evidence>
<keyword evidence="7 15" id="KW-0418">Kinase</keyword>
<keyword evidence="12" id="KW-0472">Membrane</keyword>
<evidence type="ECO:0000256" key="1">
    <source>
        <dbReference type="ARBA" id="ARBA00000085"/>
    </source>
</evidence>
<dbReference type="Gene3D" id="6.10.340.10">
    <property type="match status" value="1"/>
</dbReference>
<feature type="transmembrane region" description="Helical" evidence="12">
    <location>
        <begin position="26"/>
        <end position="49"/>
    </location>
</feature>
<reference evidence="15 16" key="1">
    <citation type="submission" date="2023-02" db="EMBL/GenBank/DDBJ databases">
        <title>Dictyobacter halimunensis sp. nov., a new member of the class Ktedonobacteria from forest soil in a geothermal area.</title>
        <authorList>
            <person name="Rachmania M.K."/>
            <person name="Ningsih F."/>
            <person name="Sakai Y."/>
            <person name="Yabe S."/>
            <person name="Yokota A."/>
            <person name="Sjamsuridzal W."/>
        </authorList>
    </citation>
    <scope>NUCLEOTIDE SEQUENCE [LARGE SCALE GENOMIC DNA]</scope>
    <source>
        <strain evidence="15 16">S3.2.2.5</strain>
    </source>
</reference>
<comment type="catalytic activity">
    <reaction evidence="1">
        <text>ATP + protein L-histidine = ADP + protein N-phospho-L-histidine.</text>
        <dbReference type="EC" id="2.7.13.3"/>
    </reaction>
</comment>
<keyword evidence="9" id="KW-0902">Two-component regulatory system</keyword>
<dbReference type="SMART" id="SM00387">
    <property type="entry name" value="HATPase_c"/>
    <property type="match status" value="1"/>
</dbReference>
<keyword evidence="10" id="KW-0175">Coiled coil</keyword>
<dbReference type="InterPro" id="IPR005467">
    <property type="entry name" value="His_kinase_dom"/>
</dbReference>
<evidence type="ECO:0000256" key="2">
    <source>
        <dbReference type="ARBA" id="ARBA00004370"/>
    </source>
</evidence>
<dbReference type="CDD" id="cd16917">
    <property type="entry name" value="HATPase_UhpB-NarQ-NarX-like"/>
    <property type="match status" value="1"/>
</dbReference>
<dbReference type="PROSITE" id="PS50109">
    <property type="entry name" value="HIS_KIN"/>
    <property type="match status" value="1"/>
</dbReference>
<dbReference type="EC" id="2.7.13.3" evidence="3"/>
<dbReference type="InterPro" id="IPR011712">
    <property type="entry name" value="Sig_transdc_His_kin_sub3_dim/P"/>
</dbReference>
<dbReference type="Gene3D" id="3.30.565.10">
    <property type="entry name" value="Histidine kinase-like ATPase, C-terminal domain"/>
    <property type="match status" value="1"/>
</dbReference>
<dbReference type="Pfam" id="PF07730">
    <property type="entry name" value="HisKA_3"/>
    <property type="match status" value="1"/>
</dbReference>
<comment type="subcellular location">
    <subcellularLocation>
        <location evidence="2">Membrane</location>
    </subcellularLocation>
</comment>
<keyword evidence="12" id="KW-0812">Transmembrane</keyword>
<evidence type="ECO:0000256" key="7">
    <source>
        <dbReference type="ARBA" id="ARBA00022777"/>
    </source>
</evidence>
<feature type="transmembrane region" description="Helical" evidence="12">
    <location>
        <begin position="55"/>
        <end position="80"/>
    </location>
</feature>
<proteinExistence type="predicted"/>
<dbReference type="Pfam" id="PF00672">
    <property type="entry name" value="HAMP"/>
    <property type="match status" value="1"/>
</dbReference>
<keyword evidence="6" id="KW-0547">Nucleotide-binding</keyword>
<accession>A0ABQ6G3Y7</accession>
<dbReference type="InterPro" id="IPR036890">
    <property type="entry name" value="HATPase_C_sf"/>
</dbReference>
<evidence type="ECO:0000256" key="9">
    <source>
        <dbReference type="ARBA" id="ARBA00023012"/>
    </source>
</evidence>
<dbReference type="Proteomes" id="UP001344906">
    <property type="component" value="Unassembled WGS sequence"/>
</dbReference>
<organism evidence="15 16">
    <name type="scientific">Dictyobacter halimunensis</name>
    <dbReference type="NCBI Taxonomy" id="3026934"/>
    <lineage>
        <taxon>Bacteria</taxon>
        <taxon>Bacillati</taxon>
        <taxon>Chloroflexota</taxon>
        <taxon>Ktedonobacteria</taxon>
        <taxon>Ktedonobacterales</taxon>
        <taxon>Dictyobacteraceae</taxon>
        <taxon>Dictyobacter</taxon>
    </lineage>
</organism>
<feature type="domain" description="Histidine kinase" evidence="13">
    <location>
        <begin position="154"/>
        <end position="356"/>
    </location>
</feature>
<dbReference type="Pfam" id="PF02518">
    <property type="entry name" value="HATPase_c"/>
    <property type="match status" value="1"/>
</dbReference>
<evidence type="ECO:0000313" key="15">
    <source>
        <dbReference type="EMBL" id="GLV60244.1"/>
    </source>
</evidence>
<evidence type="ECO:0000256" key="3">
    <source>
        <dbReference type="ARBA" id="ARBA00012438"/>
    </source>
</evidence>
<dbReference type="InterPro" id="IPR003660">
    <property type="entry name" value="HAMP_dom"/>
</dbReference>
<dbReference type="GO" id="GO:0016301">
    <property type="term" value="F:kinase activity"/>
    <property type="evidence" value="ECO:0007669"/>
    <property type="project" value="UniProtKB-KW"/>
</dbReference>
<dbReference type="CDD" id="cd06225">
    <property type="entry name" value="HAMP"/>
    <property type="match status" value="1"/>
</dbReference>
<protein>
    <recommendedName>
        <fullName evidence="3">histidine kinase</fullName>
        <ecNumber evidence="3">2.7.13.3</ecNumber>
    </recommendedName>
</protein>
<dbReference type="RefSeq" id="WP_338257260.1">
    <property type="nucleotide sequence ID" value="NZ_BSRI01000002.1"/>
</dbReference>
<gene>
    <name evidence="15" type="ORF">KDH_70640</name>
</gene>
<dbReference type="EMBL" id="BSRI01000002">
    <property type="protein sequence ID" value="GLV60244.1"/>
    <property type="molecule type" value="Genomic_DNA"/>
</dbReference>
<dbReference type="SMART" id="SM00304">
    <property type="entry name" value="HAMP"/>
    <property type="match status" value="1"/>
</dbReference>
<sequence>MGTYAPGNGKPGQAPRQQRNRWHLSLFEKVILVNSVMLLGEALAALWVTSHQLEVHHYLIDTIFIVLATLFTLFANILLLRASFRPLFALLTTIRAVGAGQTQERAQVDAETWEINELAQAFNSMMDRLEAARRERTQAILQAQENERRRIGMELHDETGQNLTALLIHTEVLHQHFQELAATSLTKQDHNQLDGELLQLNHLTRLSLENVRVLAQQLRPSVLDDLGLLAAFRWLAEDGAQRLRLQVELDIQQIEPWVQDLPANYGTALFRIAQESLTNVARHAQAQSVLISLLPKQEHIYLTIQDDGIGYQAGPKKAGTGILGMRERATALGGTLEIISHSQQGTSVQAMLPLPASRLPQRSTVDSQEERKG</sequence>
<dbReference type="PROSITE" id="PS50885">
    <property type="entry name" value="HAMP"/>
    <property type="match status" value="1"/>
</dbReference>
<evidence type="ECO:0000256" key="5">
    <source>
        <dbReference type="ARBA" id="ARBA00022679"/>
    </source>
</evidence>
<evidence type="ECO:0000256" key="6">
    <source>
        <dbReference type="ARBA" id="ARBA00022741"/>
    </source>
</evidence>
<comment type="caution">
    <text evidence="15">The sequence shown here is derived from an EMBL/GenBank/DDBJ whole genome shotgun (WGS) entry which is preliminary data.</text>
</comment>
<keyword evidence="8" id="KW-0067">ATP-binding</keyword>